<proteinExistence type="predicted"/>
<evidence type="ECO:0000313" key="3">
    <source>
        <dbReference type="Proteomes" id="UP000799291"/>
    </source>
</evidence>
<keyword evidence="3" id="KW-1185">Reference proteome</keyword>
<feature type="domain" description="GRF-like zinc ribbon" evidence="1">
    <location>
        <begin position="20"/>
        <end position="75"/>
    </location>
</feature>
<dbReference type="InterPro" id="IPR056444">
    <property type="entry name" value="Zn_ribbon_GRF_2"/>
</dbReference>
<reference evidence="2" key="1">
    <citation type="journal article" date="2020" name="Stud. Mycol.">
        <title>101 Dothideomycetes genomes: a test case for predicting lifestyles and emergence of pathogens.</title>
        <authorList>
            <person name="Haridas S."/>
            <person name="Albert R."/>
            <person name="Binder M."/>
            <person name="Bloem J."/>
            <person name="Labutti K."/>
            <person name="Salamov A."/>
            <person name="Andreopoulos B."/>
            <person name="Baker S."/>
            <person name="Barry K."/>
            <person name="Bills G."/>
            <person name="Bluhm B."/>
            <person name="Cannon C."/>
            <person name="Castanera R."/>
            <person name="Culley D."/>
            <person name="Daum C."/>
            <person name="Ezra D."/>
            <person name="Gonzalez J."/>
            <person name="Henrissat B."/>
            <person name="Kuo A."/>
            <person name="Liang C."/>
            <person name="Lipzen A."/>
            <person name="Lutzoni F."/>
            <person name="Magnuson J."/>
            <person name="Mondo S."/>
            <person name="Nolan M."/>
            <person name="Ohm R."/>
            <person name="Pangilinan J."/>
            <person name="Park H.-J."/>
            <person name="Ramirez L."/>
            <person name="Alfaro M."/>
            <person name="Sun H."/>
            <person name="Tritt A."/>
            <person name="Yoshinaga Y."/>
            <person name="Zwiers L.-H."/>
            <person name="Turgeon B."/>
            <person name="Goodwin S."/>
            <person name="Spatafora J."/>
            <person name="Crous P."/>
            <person name="Grigoriev I."/>
        </authorList>
    </citation>
    <scope>NUCLEOTIDE SEQUENCE</scope>
    <source>
        <strain evidence="2">CBS 122367</strain>
    </source>
</reference>
<protein>
    <recommendedName>
        <fullName evidence="1">GRF-like zinc ribbon domain-containing protein</fullName>
    </recommendedName>
</protein>
<dbReference type="Pfam" id="PF23549">
    <property type="entry name" value="Zn_ribbon_GRF_2"/>
    <property type="match status" value="1"/>
</dbReference>
<dbReference type="OrthoDB" id="4469945at2759"/>
<dbReference type="EMBL" id="MU005575">
    <property type="protein sequence ID" value="KAF2687535.1"/>
    <property type="molecule type" value="Genomic_DNA"/>
</dbReference>
<name>A0A6G1JBJ4_9PLEO</name>
<dbReference type="AlphaFoldDB" id="A0A6G1JBJ4"/>
<dbReference type="Proteomes" id="UP000799291">
    <property type="component" value="Unassembled WGS sequence"/>
</dbReference>
<gene>
    <name evidence="2" type="ORF">K458DRAFT_296588</name>
</gene>
<evidence type="ECO:0000313" key="2">
    <source>
        <dbReference type="EMBL" id="KAF2687535.1"/>
    </source>
</evidence>
<accession>A0A6G1JBJ4</accession>
<sequence>MSEILNALSRPLRAESPLSPPHCRHCNWTPRYRNITNAANQNGNGGRPYYKCVKCESRNLDTQPHTRGWITWDDDLSMCDSNPLCYCEAVSRQDRAGVRSDMCGWGFWTCATGGCGYFSKYRNGWTDEERAFSPSEPQCVRFVPWLL</sequence>
<evidence type="ECO:0000259" key="1">
    <source>
        <dbReference type="Pfam" id="PF23549"/>
    </source>
</evidence>
<organism evidence="2 3">
    <name type="scientific">Lentithecium fluviatile CBS 122367</name>
    <dbReference type="NCBI Taxonomy" id="1168545"/>
    <lineage>
        <taxon>Eukaryota</taxon>
        <taxon>Fungi</taxon>
        <taxon>Dikarya</taxon>
        <taxon>Ascomycota</taxon>
        <taxon>Pezizomycotina</taxon>
        <taxon>Dothideomycetes</taxon>
        <taxon>Pleosporomycetidae</taxon>
        <taxon>Pleosporales</taxon>
        <taxon>Massarineae</taxon>
        <taxon>Lentitheciaceae</taxon>
        <taxon>Lentithecium</taxon>
    </lineage>
</organism>